<keyword evidence="12 14" id="KW-0968">Cytoplasmic vesicle</keyword>
<proteinExistence type="inferred from homology"/>
<evidence type="ECO:0000256" key="9">
    <source>
        <dbReference type="ARBA" id="ARBA00022927"/>
    </source>
</evidence>
<comment type="function">
    <text evidence="13 14">The coatomer is a cytosolic protein complex that binds to dilysine motifs and reversibly associates with Golgi non-clathrin-coated vesicles, which further mediate biosynthetic protein transport from the ER, via the Golgi up to the trans Golgi network. The coatomer complex is required for budding from Golgi membranes, and is essential for the retrograde Golgi-to-ER transport of dilysine-tagged proteins.</text>
</comment>
<dbReference type="PIRSF" id="PIRSF016478">
    <property type="entry name" value="Coatomer_esu"/>
    <property type="match status" value="1"/>
</dbReference>
<evidence type="ECO:0000256" key="7">
    <source>
        <dbReference type="ARBA" id="ARBA00022490"/>
    </source>
</evidence>
<dbReference type="GO" id="GO:0005198">
    <property type="term" value="F:structural molecule activity"/>
    <property type="evidence" value="ECO:0007669"/>
    <property type="project" value="UniProtKB-UniRule"/>
</dbReference>
<dbReference type="InterPro" id="IPR006822">
    <property type="entry name" value="Coatomer_esu"/>
</dbReference>
<dbReference type="PANTHER" id="PTHR10805">
    <property type="entry name" value="COATOMER SUBUNIT EPSILON"/>
    <property type="match status" value="1"/>
</dbReference>
<dbReference type="FunFam" id="1.25.40.10:FF:000140">
    <property type="entry name" value="Coatomer subunit epsilon"/>
    <property type="match status" value="1"/>
</dbReference>
<evidence type="ECO:0000256" key="13">
    <source>
        <dbReference type="ARBA" id="ARBA00025582"/>
    </source>
</evidence>
<dbReference type="Proteomes" id="UP001168990">
    <property type="component" value="Unassembled WGS sequence"/>
</dbReference>
<evidence type="ECO:0000313" key="16">
    <source>
        <dbReference type="Proteomes" id="UP001168990"/>
    </source>
</evidence>
<evidence type="ECO:0000256" key="12">
    <source>
        <dbReference type="ARBA" id="ARBA00023329"/>
    </source>
</evidence>
<dbReference type="GO" id="GO:0006891">
    <property type="term" value="P:intra-Golgi vesicle-mediated transport"/>
    <property type="evidence" value="ECO:0007669"/>
    <property type="project" value="TreeGrafter"/>
</dbReference>
<dbReference type="GO" id="GO:0000139">
    <property type="term" value="C:Golgi membrane"/>
    <property type="evidence" value="ECO:0007669"/>
    <property type="project" value="UniProtKB-SubCell"/>
</dbReference>
<evidence type="ECO:0000256" key="2">
    <source>
        <dbReference type="ARBA" id="ARBA00004347"/>
    </source>
</evidence>
<keyword evidence="11 14" id="KW-0472">Membrane</keyword>
<organism evidence="15 16">
    <name type="scientific">Microctonus aethiopoides</name>
    <dbReference type="NCBI Taxonomy" id="144406"/>
    <lineage>
        <taxon>Eukaryota</taxon>
        <taxon>Metazoa</taxon>
        <taxon>Ecdysozoa</taxon>
        <taxon>Arthropoda</taxon>
        <taxon>Hexapoda</taxon>
        <taxon>Insecta</taxon>
        <taxon>Pterygota</taxon>
        <taxon>Neoptera</taxon>
        <taxon>Endopterygota</taxon>
        <taxon>Hymenoptera</taxon>
        <taxon>Apocrita</taxon>
        <taxon>Ichneumonoidea</taxon>
        <taxon>Braconidae</taxon>
        <taxon>Euphorinae</taxon>
        <taxon>Microctonus</taxon>
    </lineage>
</organism>
<dbReference type="GO" id="GO:0030126">
    <property type="term" value="C:COPI vesicle coat"/>
    <property type="evidence" value="ECO:0007669"/>
    <property type="project" value="TreeGrafter"/>
</dbReference>
<sequence length="300" mass="34554">MARQQQSDVDELFDVKNHFYIGNYQQCINEAQKVKPTSPDVALNRDVFLYRAYIAQRKFRVVLDEINNASPTELQPFKILAEYFVAPNRREAILNELDKAANNTLAENHNFMIVAATIYYHEKNLESALRVLRNIDNLECMALTLQIYLKMERLDLAKKELKIMQEKDDDATLTQLAQAWVNINSGGDKLQDAYYIFQEMIDKHSSTGMLLNGQATCFIGQAKYEEAESALQESLDKDSNNPDTLINMIVLSQHMGKPPEVANRYLTQLKDSNLDHPFVKEYLQKEVEFQRLANQYSLTA</sequence>
<reference evidence="15" key="2">
    <citation type="submission" date="2023-03" db="EMBL/GenBank/DDBJ databases">
        <authorList>
            <person name="Inwood S.N."/>
            <person name="Skelly J.G."/>
            <person name="Guhlin J."/>
            <person name="Harrop T.W.R."/>
            <person name="Goldson S.G."/>
            <person name="Dearden P.K."/>
        </authorList>
    </citation>
    <scope>NUCLEOTIDE SEQUENCE</scope>
    <source>
        <strain evidence="15">Irish</strain>
        <tissue evidence="15">Whole body</tissue>
    </source>
</reference>
<accession>A0AA39FLB6</accession>
<evidence type="ECO:0000256" key="8">
    <source>
        <dbReference type="ARBA" id="ARBA00022892"/>
    </source>
</evidence>
<dbReference type="GO" id="GO:0015031">
    <property type="term" value="P:protein transport"/>
    <property type="evidence" value="ECO:0007669"/>
    <property type="project" value="UniProtKB-UniRule"/>
</dbReference>
<dbReference type="Gene3D" id="1.25.40.10">
    <property type="entry name" value="Tetratricopeptide repeat domain"/>
    <property type="match status" value="1"/>
</dbReference>
<gene>
    <name evidence="15" type="ORF">PV328_005020</name>
</gene>
<evidence type="ECO:0000256" key="1">
    <source>
        <dbReference type="ARBA" id="ARBA00004255"/>
    </source>
</evidence>
<comment type="similarity">
    <text evidence="3 14">Belongs to the COPE family.</text>
</comment>
<keyword evidence="8 14" id="KW-0931">ER-Golgi transport</keyword>
<evidence type="ECO:0000256" key="14">
    <source>
        <dbReference type="PIRNR" id="PIRNR016478"/>
    </source>
</evidence>
<keyword evidence="9 14" id="KW-0653">Protein transport</keyword>
<dbReference type="AlphaFoldDB" id="A0AA39FLB6"/>
<dbReference type="InterPro" id="IPR011990">
    <property type="entry name" value="TPR-like_helical_dom_sf"/>
</dbReference>
<evidence type="ECO:0000256" key="11">
    <source>
        <dbReference type="ARBA" id="ARBA00023136"/>
    </source>
</evidence>
<evidence type="ECO:0000256" key="5">
    <source>
        <dbReference type="ARBA" id="ARBA00015828"/>
    </source>
</evidence>
<evidence type="ECO:0000256" key="4">
    <source>
        <dbReference type="ARBA" id="ARBA00011775"/>
    </source>
</evidence>
<keyword evidence="7 14" id="KW-0963">Cytoplasm</keyword>
<evidence type="ECO:0000256" key="3">
    <source>
        <dbReference type="ARBA" id="ARBA00008827"/>
    </source>
</evidence>
<keyword evidence="6 14" id="KW-0813">Transport</keyword>
<keyword evidence="16" id="KW-1185">Reference proteome</keyword>
<comment type="caution">
    <text evidence="15">The sequence shown here is derived from an EMBL/GenBank/DDBJ whole genome shotgun (WGS) entry which is preliminary data.</text>
</comment>
<evidence type="ECO:0000256" key="6">
    <source>
        <dbReference type="ARBA" id="ARBA00022448"/>
    </source>
</evidence>
<evidence type="ECO:0000256" key="10">
    <source>
        <dbReference type="ARBA" id="ARBA00023034"/>
    </source>
</evidence>
<dbReference type="GO" id="GO:0006890">
    <property type="term" value="P:retrograde vesicle-mediated transport, Golgi to endoplasmic reticulum"/>
    <property type="evidence" value="ECO:0007669"/>
    <property type="project" value="UniProtKB-UniRule"/>
</dbReference>
<dbReference type="EMBL" id="JAQQBS010000002">
    <property type="protein sequence ID" value="KAK0171583.1"/>
    <property type="molecule type" value="Genomic_DNA"/>
</dbReference>
<dbReference type="Pfam" id="PF04733">
    <property type="entry name" value="Coatomer_E"/>
    <property type="match status" value="1"/>
</dbReference>
<keyword evidence="10 14" id="KW-0333">Golgi apparatus</keyword>
<dbReference type="PANTHER" id="PTHR10805:SF0">
    <property type="entry name" value="COATOMER SUBUNIT EPSILON"/>
    <property type="match status" value="1"/>
</dbReference>
<comment type="subunit">
    <text evidence="4">Oligomeric complex that consists of at least the alpha, beta, beta', gamma, delta, epsilon and zeta subunits.</text>
</comment>
<evidence type="ECO:0000313" key="15">
    <source>
        <dbReference type="EMBL" id="KAK0171583.1"/>
    </source>
</evidence>
<reference evidence="15" key="1">
    <citation type="journal article" date="2023" name="bioRxiv">
        <title>Scaffold-level genome assemblies of two parasitoid biocontrol wasps reveal the parthenogenesis mechanism and an associated novel virus.</title>
        <authorList>
            <person name="Inwood S."/>
            <person name="Skelly J."/>
            <person name="Guhlin J."/>
            <person name="Harrop T."/>
            <person name="Goldson S."/>
            <person name="Dearden P."/>
        </authorList>
    </citation>
    <scope>NUCLEOTIDE SEQUENCE</scope>
    <source>
        <strain evidence="15">Irish</strain>
        <tissue evidence="15">Whole body</tissue>
    </source>
</reference>
<comment type="subcellular location">
    <subcellularLocation>
        <location evidence="2">Cytoplasmic vesicle</location>
        <location evidence="2">COPI-coated vesicle membrane</location>
        <topology evidence="2">Peripheral membrane protein</topology>
        <orientation evidence="2">Cytoplasmic side</orientation>
    </subcellularLocation>
    <subcellularLocation>
        <location evidence="1">Golgi apparatus membrane</location>
        <topology evidence="1">Peripheral membrane protein</topology>
        <orientation evidence="1">Cytoplasmic side</orientation>
    </subcellularLocation>
</comment>
<dbReference type="SUPFAM" id="SSF48452">
    <property type="entry name" value="TPR-like"/>
    <property type="match status" value="1"/>
</dbReference>
<dbReference type="GO" id="GO:0006888">
    <property type="term" value="P:endoplasmic reticulum to Golgi vesicle-mediated transport"/>
    <property type="evidence" value="ECO:0007669"/>
    <property type="project" value="TreeGrafter"/>
</dbReference>
<name>A0AA39FLB6_9HYME</name>
<protein>
    <recommendedName>
        <fullName evidence="5 14">Coatomer subunit epsilon</fullName>
    </recommendedName>
</protein>